<protein>
    <submittedName>
        <fullName evidence="5">GntR family transcriptional repressor for pyruvate dehydrogenase complex</fullName>
    </submittedName>
</protein>
<dbReference type="Pfam" id="PF07729">
    <property type="entry name" value="FCD"/>
    <property type="match status" value="1"/>
</dbReference>
<feature type="domain" description="HTH gntR-type" evidence="4">
    <location>
        <begin position="8"/>
        <end position="76"/>
    </location>
</feature>
<dbReference type="SUPFAM" id="SSF46785">
    <property type="entry name" value="Winged helix' DNA-binding domain"/>
    <property type="match status" value="1"/>
</dbReference>
<keyword evidence="3" id="KW-0804">Transcription</keyword>
<comment type="caution">
    <text evidence="5">The sequence shown here is derived from an EMBL/GenBank/DDBJ whole genome shotgun (WGS) entry which is preliminary data.</text>
</comment>
<dbReference type="PANTHER" id="PTHR43537:SF5">
    <property type="entry name" value="UXU OPERON TRANSCRIPTIONAL REGULATOR"/>
    <property type="match status" value="1"/>
</dbReference>
<evidence type="ECO:0000256" key="2">
    <source>
        <dbReference type="ARBA" id="ARBA00023125"/>
    </source>
</evidence>
<evidence type="ECO:0000256" key="3">
    <source>
        <dbReference type="ARBA" id="ARBA00023163"/>
    </source>
</evidence>
<dbReference type="SMART" id="SM00345">
    <property type="entry name" value="HTH_GNTR"/>
    <property type="match status" value="1"/>
</dbReference>
<dbReference type="InterPro" id="IPR011711">
    <property type="entry name" value="GntR_C"/>
</dbReference>
<accession>A0ABS2QUY5</accession>
<proteinExistence type="predicted"/>
<dbReference type="PRINTS" id="PR00035">
    <property type="entry name" value="HTHGNTR"/>
</dbReference>
<dbReference type="Gene3D" id="1.20.120.530">
    <property type="entry name" value="GntR ligand-binding domain-like"/>
    <property type="match status" value="1"/>
</dbReference>
<dbReference type="PANTHER" id="PTHR43537">
    <property type="entry name" value="TRANSCRIPTIONAL REGULATOR, GNTR FAMILY"/>
    <property type="match status" value="1"/>
</dbReference>
<dbReference type="SMART" id="SM00895">
    <property type="entry name" value="FCD"/>
    <property type="match status" value="1"/>
</dbReference>
<gene>
    <name evidence="5" type="ORF">JOC83_001855</name>
</gene>
<dbReference type="InterPro" id="IPR036390">
    <property type="entry name" value="WH_DNA-bd_sf"/>
</dbReference>
<keyword evidence="2" id="KW-0238">DNA-binding</keyword>
<dbReference type="InterPro" id="IPR000524">
    <property type="entry name" value="Tscrpt_reg_HTH_GntR"/>
</dbReference>
<evidence type="ECO:0000259" key="4">
    <source>
        <dbReference type="PROSITE" id="PS50949"/>
    </source>
</evidence>
<name>A0ABS2QUY5_9BACI</name>
<evidence type="ECO:0000313" key="5">
    <source>
        <dbReference type="EMBL" id="MBM7703008.1"/>
    </source>
</evidence>
<evidence type="ECO:0000256" key="1">
    <source>
        <dbReference type="ARBA" id="ARBA00023015"/>
    </source>
</evidence>
<dbReference type="Proteomes" id="UP000809829">
    <property type="component" value="Unassembled WGS sequence"/>
</dbReference>
<keyword evidence="1" id="KW-0805">Transcription regulation</keyword>
<keyword evidence="6" id="KW-1185">Reference proteome</keyword>
<dbReference type="InterPro" id="IPR036388">
    <property type="entry name" value="WH-like_DNA-bd_sf"/>
</dbReference>
<dbReference type="RefSeq" id="WP_205186450.1">
    <property type="nucleotide sequence ID" value="NZ_JAFBFC010000003.1"/>
</dbReference>
<dbReference type="InterPro" id="IPR008920">
    <property type="entry name" value="TF_FadR/GntR_C"/>
</dbReference>
<organism evidence="5 6">
    <name type="scientific">Priestia iocasae</name>
    <dbReference type="NCBI Taxonomy" id="2291674"/>
    <lineage>
        <taxon>Bacteria</taxon>
        <taxon>Bacillati</taxon>
        <taxon>Bacillota</taxon>
        <taxon>Bacilli</taxon>
        <taxon>Bacillales</taxon>
        <taxon>Bacillaceae</taxon>
        <taxon>Priestia</taxon>
    </lineage>
</organism>
<dbReference type="PROSITE" id="PS50949">
    <property type="entry name" value="HTH_GNTR"/>
    <property type="match status" value="1"/>
</dbReference>
<dbReference type="CDD" id="cd07377">
    <property type="entry name" value="WHTH_GntR"/>
    <property type="match status" value="1"/>
</dbReference>
<keyword evidence="5" id="KW-0670">Pyruvate</keyword>
<dbReference type="Gene3D" id="1.10.10.10">
    <property type="entry name" value="Winged helix-like DNA-binding domain superfamily/Winged helix DNA-binding domain"/>
    <property type="match status" value="1"/>
</dbReference>
<dbReference type="EMBL" id="JAFBFC010000003">
    <property type="protein sequence ID" value="MBM7703008.1"/>
    <property type="molecule type" value="Genomic_DNA"/>
</dbReference>
<evidence type="ECO:0000313" key="6">
    <source>
        <dbReference type="Proteomes" id="UP000809829"/>
    </source>
</evidence>
<dbReference type="SUPFAM" id="SSF48008">
    <property type="entry name" value="GntR ligand-binding domain-like"/>
    <property type="match status" value="1"/>
</dbReference>
<sequence>MFTPIERKKVSSQVLDQLKEMIKDKTFPPESKLPSEHELSKMFGVSRAPIREALSVLAASGLIESRQGGGSYVKRVELAGMLDPVTFEMVEMDQIYDLLEMRSIVESEAAKLAAERRNEEDLDLIREAINSFKQTIDNYSTVGHEADFQFHYAVVKAASNPFLMQAFENLAELNRKALLFSLKKNVQKEKREKVYKEHVRIYEAILDQDAERASKSMRIHLTNARIKLGDERVAIGENE</sequence>
<reference evidence="5 6" key="1">
    <citation type="submission" date="2021-01" db="EMBL/GenBank/DDBJ databases">
        <title>Genomic Encyclopedia of Type Strains, Phase IV (KMG-IV): sequencing the most valuable type-strain genomes for metagenomic binning, comparative biology and taxonomic classification.</title>
        <authorList>
            <person name="Goeker M."/>
        </authorList>
    </citation>
    <scope>NUCLEOTIDE SEQUENCE [LARGE SCALE GENOMIC DNA]</scope>
    <source>
        <strain evidence="5 6">DSM 104297</strain>
    </source>
</reference>
<dbReference type="Pfam" id="PF00392">
    <property type="entry name" value="GntR"/>
    <property type="match status" value="1"/>
</dbReference>